<dbReference type="GO" id="GO:0070205">
    <property type="term" value="F:2-succinyl-6-hydroxy-2,4-cyclohexadiene-1-carboxylate synthase activity"/>
    <property type="evidence" value="ECO:0007669"/>
    <property type="project" value="UniProtKB-EC"/>
</dbReference>
<dbReference type="PANTHER" id="PTHR43798">
    <property type="entry name" value="MONOACYLGLYCEROL LIPASE"/>
    <property type="match status" value="1"/>
</dbReference>
<evidence type="ECO:0000313" key="2">
    <source>
        <dbReference type="EMBL" id="MPM48806.1"/>
    </source>
</evidence>
<sequence>MAFFNYKGHLCYYNEIGNGRPLILLHGNTASSKMFDGVISLFSDRYKVVLIDFLGHGKSDRLDEFPTDLWFDEAMQVIELIKERKYEHVSLIGTSGGALVAINATLEAPELIENVIADSFEGEVPLKKFTENVIEEREASKQDKNAIMFYQWMQGEDWESVVDNDTKAIYDHNRAIGRFFHKPLEDFLPNILMTGSKEDEFISCIDKCFFEKTYGNMLKKIGHGSKYLFDKGGHPAMLSNSEKFAETAKQFLEGIR</sequence>
<reference evidence="2" key="1">
    <citation type="submission" date="2019-08" db="EMBL/GenBank/DDBJ databases">
        <authorList>
            <person name="Kucharzyk K."/>
            <person name="Murdoch R.W."/>
            <person name="Higgins S."/>
            <person name="Loffler F."/>
        </authorList>
    </citation>
    <scope>NUCLEOTIDE SEQUENCE</scope>
</reference>
<dbReference type="AlphaFoldDB" id="A0A645A7A9"/>
<dbReference type="Gene3D" id="3.40.50.1820">
    <property type="entry name" value="alpha/beta hydrolase"/>
    <property type="match status" value="1"/>
</dbReference>
<gene>
    <name evidence="2" type="primary">menH_28</name>
    <name evidence="2" type="ORF">SDC9_95533</name>
</gene>
<keyword evidence="2" id="KW-0456">Lyase</keyword>
<dbReference type="EC" id="4.2.99.20" evidence="2"/>
<proteinExistence type="predicted"/>
<dbReference type="Pfam" id="PF00561">
    <property type="entry name" value="Abhydrolase_1"/>
    <property type="match status" value="1"/>
</dbReference>
<dbReference type="SUPFAM" id="SSF53474">
    <property type="entry name" value="alpha/beta-Hydrolases"/>
    <property type="match status" value="1"/>
</dbReference>
<dbReference type="InterPro" id="IPR000073">
    <property type="entry name" value="AB_hydrolase_1"/>
</dbReference>
<accession>A0A645A7A9</accession>
<organism evidence="2">
    <name type="scientific">bioreactor metagenome</name>
    <dbReference type="NCBI Taxonomy" id="1076179"/>
    <lineage>
        <taxon>unclassified sequences</taxon>
        <taxon>metagenomes</taxon>
        <taxon>ecological metagenomes</taxon>
    </lineage>
</organism>
<comment type="caution">
    <text evidence="2">The sequence shown here is derived from an EMBL/GenBank/DDBJ whole genome shotgun (WGS) entry which is preliminary data.</text>
</comment>
<name>A0A645A7A9_9ZZZZ</name>
<feature type="domain" description="AB hydrolase-1" evidence="1">
    <location>
        <begin position="21"/>
        <end position="120"/>
    </location>
</feature>
<evidence type="ECO:0000259" key="1">
    <source>
        <dbReference type="Pfam" id="PF00561"/>
    </source>
</evidence>
<dbReference type="EMBL" id="VSSQ01012262">
    <property type="protein sequence ID" value="MPM48806.1"/>
    <property type="molecule type" value="Genomic_DNA"/>
</dbReference>
<protein>
    <submittedName>
        <fullName evidence="2">2-succinyl-6-hydroxy-2, 4-cyclohexadiene-1-carboxylate synthase</fullName>
        <ecNumber evidence="2">4.2.99.20</ecNumber>
    </submittedName>
</protein>
<dbReference type="InterPro" id="IPR050266">
    <property type="entry name" value="AB_hydrolase_sf"/>
</dbReference>
<dbReference type="InterPro" id="IPR029058">
    <property type="entry name" value="AB_hydrolase_fold"/>
</dbReference>